<evidence type="ECO:0000259" key="1">
    <source>
        <dbReference type="Pfam" id="PF01709"/>
    </source>
</evidence>
<comment type="caution">
    <text evidence="2">The sequence shown here is derived from an EMBL/GenBank/DDBJ whole genome shotgun (WGS) entry which is preliminary data.</text>
</comment>
<name>X0TGW5_9ZZZZ</name>
<dbReference type="InterPro" id="IPR026564">
    <property type="entry name" value="Transcrip_reg_TACO1-like_dom3"/>
</dbReference>
<reference evidence="2" key="1">
    <citation type="journal article" date="2014" name="Front. Microbiol.">
        <title>High frequency of phylogenetically diverse reductive dehalogenase-homologous genes in deep subseafloor sedimentary metagenomes.</title>
        <authorList>
            <person name="Kawai M."/>
            <person name="Futagami T."/>
            <person name="Toyoda A."/>
            <person name="Takaki Y."/>
            <person name="Nishi S."/>
            <person name="Hori S."/>
            <person name="Arai W."/>
            <person name="Tsubouchi T."/>
            <person name="Morono Y."/>
            <person name="Uchiyama I."/>
            <person name="Ito T."/>
            <person name="Fujiyama A."/>
            <person name="Inagaki F."/>
            <person name="Takami H."/>
        </authorList>
    </citation>
    <scope>NUCLEOTIDE SEQUENCE</scope>
    <source>
        <strain evidence="2">Expedition CK06-06</strain>
    </source>
</reference>
<proteinExistence type="predicted"/>
<gene>
    <name evidence="2" type="ORF">S01H1_25110</name>
</gene>
<feature type="domain" description="TACO1/YebC-like second and third" evidence="1">
    <location>
        <begin position="7"/>
        <end position="101"/>
    </location>
</feature>
<protein>
    <recommendedName>
        <fullName evidence="1">TACO1/YebC-like second and third domain-containing protein</fullName>
    </recommendedName>
</protein>
<dbReference type="InterPro" id="IPR002876">
    <property type="entry name" value="Transcrip_reg_TACO1-like"/>
</dbReference>
<dbReference type="InterPro" id="IPR048300">
    <property type="entry name" value="TACO1_YebC-like_2nd/3rd_dom"/>
</dbReference>
<dbReference type="Gene3D" id="3.30.70.980">
    <property type="match status" value="2"/>
</dbReference>
<dbReference type="PANTHER" id="PTHR12532:SF6">
    <property type="entry name" value="TRANSCRIPTIONAL REGULATORY PROTEIN YEBC-RELATED"/>
    <property type="match status" value="1"/>
</dbReference>
<accession>X0TGW5</accession>
<dbReference type="InterPro" id="IPR029072">
    <property type="entry name" value="YebC-like"/>
</dbReference>
<dbReference type="SUPFAM" id="SSF75625">
    <property type="entry name" value="YebC-like"/>
    <property type="match status" value="1"/>
</dbReference>
<organism evidence="2">
    <name type="scientific">marine sediment metagenome</name>
    <dbReference type="NCBI Taxonomy" id="412755"/>
    <lineage>
        <taxon>unclassified sequences</taxon>
        <taxon>metagenomes</taxon>
        <taxon>ecological metagenomes</taxon>
    </lineage>
</organism>
<dbReference type="GO" id="GO:0005829">
    <property type="term" value="C:cytosol"/>
    <property type="evidence" value="ECO:0007669"/>
    <property type="project" value="TreeGrafter"/>
</dbReference>
<dbReference type="Pfam" id="PF01709">
    <property type="entry name" value="Transcrip_reg"/>
    <property type="match status" value="1"/>
</dbReference>
<dbReference type="PANTHER" id="PTHR12532">
    <property type="entry name" value="TRANSLATIONAL ACTIVATOR OF CYTOCHROME C OXIDASE 1"/>
    <property type="match status" value="1"/>
</dbReference>
<dbReference type="EMBL" id="BARS01015133">
    <property type="protein sequence ID" value="GAF87382.1"/>
    <property type="molecule type" value="Genomic_DNA"/>
</dbReference>
<evidence type="ECO:0000313" key="2">
    <source>
        <dbReference type="EMBL" id="GAF87382.1"/>
    </source>
</evidence>
<sequence length="114" mass="12691">MIVVEQLPQDLDRDEFLMSLIELGAEEFDDQEDVIEIYCAPADLAALSEGIKKAGVVPSRTEATMVPQNTARVDGRAAEKVIKLINELDDNEDVQEVFANFDIPDEILIKINSE</sequence>
<dbReference type="AlphaFoldDB" id="X0TGW5"/>